<evidence type="ECO:0000256" key="1">
    <source>
        <dbReference type="SAM" id="Phobius"/>
    </source>
</evidence>
<dbReference type="AlphaFoldDB" id="A0A0E9PAC8"/>
<keyword evidence="1" id="KW-0472">Membrane</keyword>
<organism evidence="2">
    <name type="scientific">Anguilla anguilla</name>
    <name type="common">European freshwater eel</name>
    <name type="synonym">Muraena anguilla</name>
    <dbReference type="NCBI Taxonomy" id="7936"/>
    <lineage>
        <taxon>Eukaryota</taxon>
        <taxon>Metazoa</taxon>
        <taxon>Chordata</taxon>
        <taxon>Craniata</taxon>
        <taxon>Vertebrata</taxon>
        <taxon>Euteleostomi</taxon>
        <taxon>Actinopterygii</taxon>
        <taxon>Neopterygii</taxon>
        <taxon>Teleostei</taxon>
        <taxon>Anguilliformes</taxon>
        <taxon>Anguillidae</taxon>
        <taxon>Anguilla</taxon>
    </lineage>
</organism>
<keyword evidence="1" id="KW-1133">Transmembrane helix</keyword>
<keyword evidence="1" id="KW-0812">Transmembrane</keyword>
<evidence type="ECO:0000313" key="2">
    <source>
        <dbReference type="EMBL" id="JAH01020.1"/>
    </source>
</evidence>
<proteinExistence type="predicted"/>
<reference evidence="2" key="1">
    <citation type="submission" date="2014-11" db="EMBL/GenBank/DDBJ databases">
        <authorList>
            <person name="Amaro Gonzalez C."/>
        </authorList>
    </citation>
    <scope>NUCLEOTIDE SEQUENCE</scope>
</reference>
<feature type="transmembrane region" description="Helical" evidence="1">
    <location>
        <begin position="20"/>
        <end position="43"/>
    </location>
</feature>
<sequence>MMERWAGTSSTPFRMKAYVNTALACVCAYVCERTLCMIVVVYCRGFI</sequence>
<accession>A0A0E9PAC8</accession>
<reference evidence="2" key="2">
    <citation type="journal article" date="2015" name="Fish Shellfish Immunol.">
        <title>Early steps in the European eel (Anguilla anguilla)-Vibrio vulnificus interaction in the gills: Role of the RtxA13 toxin.</title>
        <authorList>
            <person name="Callol A."/>
            <person name="Pajuelo D."/>
            <person name="Ebbesson L."/>
            <person name="Teles M."/>
            <person name="MacKenzie S."/>
            <person name="Amaro C."/>
        </authorList>
    </citation>
    <scope>NUCLEOTIDE SEQUENCE</scope>
</reference>
<name>A0A0E9PAC8_ANGAN</name>
<dbReference type="EMBL" id="GBXM01107557">
    <property type="protein sequence ID" value="JAH01020.1"/>
    <property type="molecule type" value="Transcribed_RNA"/>
</dbReference>
<protein>
    <submittedName>
        <fullName evidence="2">Uncharacterized protein</fullName>
    </submittedName>
</protein>